<feature type="compositionally biased region" description="Basic and acidic residues" evidence="2">
    <location>
        <begin position="29"/>
        <end position="38"/>
    </location>
</feature>
<feature type="compositionally biased region" description="Low complexity" evidence="2">
    <location>
        <begin position="487"/>
        <end position="498"/>
    </location>
</feature>
<proteinExistence type="predicted"/>
<evidence type="ECO:0000256" key="1">
    <source>
        <dbReference type="SAM" id="Coils"/>
    </source>
</evidence>
<dbReference type="Proteomes" id="UP001244341">
    <property type="component" value="Chromosome 4b"/>
</dbReference>
<feature type="coiled-coil region" evidence="1">
    <location>
        <begin position="301"/>
        <end position="356"/>
    </location>
</feature>
<evidence type="ECO:0000256" key="2">
    <source>
        <dbReference type="SAM" id="MobiDB-lite"/>
    </source>
</evidence>
<evidence type="ECO:0000313" key="3">
    <source>
        <dbReference type="EMBL" id="WIA13177.1"/>
    </source>
</evidence>
<dbReference type="EMBL" id="CP126211">
    <property type="protein sequence ID" value="WIA13177.1"/>
    <property type="molecule type" value="Genomic_DNA"/>
</dbReference>
<feature type="coiled-coil region" evidence="1">
    <location>
        <begin position="217"/>
        <end position="251"/>
    </location>
</feature>
<gene>
    <name evidence="3" type="ORF">OEZ85_006769</name>
</gene>
<feature type="region of interest" description="Disordered" evidence="2">
    <location>
        <begin position="15"/>
        <end position="41"/>
    </location>
</feature>
<accession>A0ABY8TVL1</accession>
<sequence>MSQLSIKLDNLLQEAKRAVQRSPKAKQRHTQDSPRGGEDLITATPFGWFSGSLVTAKHDSSEEELAVLSESGILATSSSNTTDEQQQSGGDLAQQLAAAKEQCSLKQQEVEVLQAQVQRLCAFVESAVANEAEADAGGREAALKQQVSELRSQLTQSTTELHETKTQLHAALDTSQQLQSLLAASSAAKAGLERRVGALKLLLAEQVGENAALVQGLQLCQEALEAARLQLQQAEAQQAAARAEVANKAEAAAAAGAGSSPRLGEQLSVLSPFAKARGFMAHREAEAMARLKVSLSGDEELRDKERAVKDLAAEADSASSQLHGLQTVLTAKTAQCNRLEAEAWQVERQLKQVQAAAAAEQEGLRGEMGALSGRVGELEGQVVAAQQREAEQQAQLVAVRAKLAQVLEALVQEAESVQKHKPQLHALYLQDAPAALADACSSTPGAASLAAGLNQVPLADPQALQQVLAGSSAAALAMINAASSSSSAGAGSSAGRAGEPNTPSSGGGLFGGGGKLLDALLGRRNSAGVGEVDKVMTISSSRRASQDCSRAATPQHSNAAVGLHGPSGTASDAAGPAACSGTGCSRQLGSCCSSRCHTPCGLHGSCLQQLAGAVDGAIAELADEGLDMPSSCGACASVAPVLSAVRQLSTEDNASGVGTAAAAAAEVSACCDNVGDGGVAGAKAKARASLPGHVAEKFDAVVELLHKLGPDRTQQ</sequence>
<feature type="region of interest" description="Disordered" evidence="2">
    <location>
        <begin position="487"/>
        <end position="509"/>
    </location>
</feature>
<protein>
    <submittedName>
        <fullName evidence="3">Uncharacterized protein</fullName>
    </submittedName>
</protein>
<keyword evidence="4" id="KW-1185">Reference proteome</keyword>
<dbReference type="Gene3D" id="1.10.287.1490">
    <property type="match status" value="1"/>
</dbReference>
<keyword evidence="1" id="KW-0175">Coiled coil</keyword>
<evidence type="ECO:0000313" key="4">
    <source>
        <dbReference type="Proteomes" id="UP001244341"/>
    </source>
</evidence>
<organism evidence="3 4">
    <name type="scientific">Tetradesmus obliquus</name>
    <name type="common">Green alga</name>
    <name type="synonym">Acutodesmus obliquus</name>
    <dbReference type="NCBI Taxonomy" id="3088"/>
    <lineage>
        <taxon>Eukaryota</taxon>
        <taxon>Viridiplantae</taxon>
        <taxon>Chlorophyta</taxon>
        <taxon>core chlorophytes</taxon>
        <taxon>Chlorophyceae</taxon>
        <taxon>CS clade</taxon>
        <taxon>Sphaeropleales</taxon>
        <taxon>Scenedesmaceae</taxon>
        <taxon>Tetradesmus</taxon>
    </lineage>
</organism>
<name>A0ABY8TVL1_TETOB</name>
<reference evidence="3 4" key="1">
    <citation type="submission" date="2023-05" db="EMBL/GenBank/DDBJ databases">
        <title>A 100% complete, gapless, phased diploid assembly of the Scenedesmus obliquus UTEX 3031 genome.</title>
        <authorList>
            <person name="Biondi T.C."/>
            <person name="Hanschen E.R."/>
            <person name="Kwon T."/>
            <person name="Eng W."/>
            <person name="Kruse C.P.S."/>
            <person name="Koehler S.I."/>
            <person name="Kunde Y."/>
            <person name="Gleasner C.D."/>
            <person name="You Mak K.T."/>
            <person name="Polle J."/>
            <person name="Hovde B.T."/>
            <person name="Starkenburg S.R."/>
        </authorList>
    </citation>
    <scope>NUCLEOTIDE SEQUENCE [LARGE SCALE GENOMIC DNA]</scope>
    <source>
        <strain evidence="3 4">DOE0152z</strain>
    </source>
</reference>